<evidence type="ECO:0000313" key="4">
    <source>
        <dbReference type="EMBL" id="KAL0636144.1"/>
    </source>
</evidence>
<comment type="caution">
    <text evidence="4">The sequence shown here is derived from an EMBL/GenBank/DDBJ whole genome shotgun (WGS) entry which is preliminary data.</text>
</comment>
<dbReference type="PANTHER" id="PTHR43008:SF13">
    <property type="entry name" value="L-XYLULOSE REDUCTASE-RELATED"/>
    <property type="match status" value="1"/>
</dbReference>
<dbReference type="GO" id="GO:0032115">
    <property type="term" value="F:sorbose reductase activity"/>
    <property type="evidence" value="ECO:0007669"/>
    <property type="project" value="UniProtKB-EC"/>
</dbReference>
<dbReference type="InterPro" id="IPR020904">
    <property type="entry name" value="Sc_DH/Rdtase_CS"/>
</dbReference>
<organism evidence="4 5">
    <name type="scientific">Discina gigas</name>
    <dbReference type="NCBI Taxonomy" id="1032678"/>
    <lineage>
        <taxon>Eukaryota</taxon>
        <taxon>Fungi</taxon>
        <taxon>Dikarya</taxon>
        <taxon>Ascomycota</taxon>
        <taxon>Pezizomycotina</taxon>
        <taxon>Pezizomycetes</taxon>
        <taxon>Pezizales</taxon>
        <taxon>Discinaceae</taxon>
        <taxon>Discina</taxon>
    </lineage>
</organism>
<evidence type="ECO:0000256" key="1">
    <source>
        <dbReference type="ARBA" id="ARBA00006484"/>
    </source>
</evidence>
<dbReference type="PRINTS" id="PR00081">
    <property type="entry name" value="GDHRDH"/>
</dbReference>
<keyword evidence="5" id="KW-1185">Reference proteome</keyword>
<keyword evidence="2" id="KW-0521">NADP</keyword>
<accession>A0ABR3GJN6</accession>
<dbReference type="EC" id="1.1.1.289" evidence="4"/>
<proteinExistence type="inferred from homology"/>
<name>A0ABR3GJN6_9PEZI</name>
<dbReference type="SUPFAM" id="SSF51735">
    <property type="entry name" value="NAD(P)-binding Rossmann-fold domains"/>
    <property type="match status" value="1"/>
</dbReference>
<dbReference type="Gene3D" id="3.40.50.720">
    <property type="entry name" value="NAD(P)-binding Rossmann-like Domain"/>
    <property type="match status" value="1"/>
</dbReference>
<dbReference type="Pfam" id="PF13561">
    <property type="entry name" value="adh_short_C2"/>
    <property type="match status" value="1"/>
</dbReference>
<dbReference type="Proteomes" id="UP001447188">
    <property type="component" value="Unassembled WGS sequence"/>
</dbReference>
<sequence>MAAAAPQYAPRDGDPVLPLFSLKGKTAIVSGAGAGIGLAVADAFAESGANVAIWYNSNAKAIERAQAIAEKWGVVCKAYKVDVTDQADVAKHVDQIAKEFNNRLDIFVANAGIPWINGPILDNGAEGHEMYHKVISTDLDSVYYSAWAAGKWFKQQGYGSFIATASMSGHITNIPQKQAPYNAAKAAVIHFCRGLAVEWAGFARVNTISPGYIATEISNFVPQETKDIWKEKIPFRREGLANELKGAYLYLASDAATYTTGTDIIVDGGYVLP</sequence>
<evidence type="ECO:0000256" key="3">
    <source>
        <dbReference type="ARBA" id="ARBA00023002"/>
    </source>
</evidence>
<evidence type="ECO:0000256" key="2">
    <source>
        <dbReference type="ARBA" id="ARBA00022857"/>
    </source>
</evidence>
<evidence type="ECO:0000313" key="5">
    <source>
        <dbReference type="Proteomes" id="UP001447188"/>
    </source>
</evidence>
<protein>
    <submittedName>
        <fullName evidence="4">Sorbose reductase sou1</fullName>
        <ecNumber evidence="4">1.1.1.289</ecNumber>
    </submittedName>
</protein>
<dbReference type="InterPro" id="IPR036291">
    <property type="entry name" value="NAD(P)-bd_dom_sf"/>
</dbReference>
<keyword evidence="3 4" id="KW-0560">Oxidoreductase</keyword>
<comment type="similarity">
    <text evidence="1">Belongs to the short-chain dehydrogenases/reductases (SDR) family.</text>
</comment>
<dbReference type="PANTHER" id="PTHR43008">
    <property type="entry name" value="BENZIL REDUCTASE"/>
    <property type="match status" value="1"/>
</dbReference>
<dbReference type="PROSITE" id="PS00061">
    <property type="entry name" value="ADH_SHORT"/>
    <property type="match status" value="1"/>
</dbReference>
<dbReference type="InterPro" id="IPR002347">
    <property type="entry name" value="SDR_fam"/>
</dbReference>
<dbReference type="PRINTS" id="PR00080">
    <property type="entry name" value="SDRFAMILY"/>
</dbReference>
<reference evidence="4 5" key="1">
    <citation type="submission" date="2024-02" db="EMBL/GenBank/DDBJ databases">
        <title>Discinaceae phylogenomics.</title>
        <authorList>
            <person name="Dirks A.C."/>
            <person name="James T.Y."/>
        </authorList>
    </citation>
    <scope>NUCLEOTIDE SEQUENCE [LARGE SCALE GENOMIC DNA]</scope>
    <source>
        <strain evidence="4 5">ACD0624</strain>
    </source>
</reference>
<dbReference type="EMBL" id="JBBBZM010000056">
    <property type="protein sequence ID" value="KAL0636144.1"/>
    <property type="molecule type" value="Genomic_DNA"/>
</dbReference>
<gene>
    <name evidence="4" type="primary">SOU1</name>
    <name evidence="4" type="ORF">Q9L58_004933</name>
</gene>